<organism evidence="1 2">
    <name type="scientific">Malus baccata</name>
    <name type="common">Siberian crab apple</name>
    <name type="synonym">Pyrus baccata</name>
    <dbReference type="NCBI Taxonomy" id="106549"/>
    <lineage>
        <taxon>Eukaryota</taxon>
        <taxon>Viridiplantae</taxon>
        <taxon>Streptophyta</taxon>
        <taxon>Embryophyta</taxon>
        <taxon>Tracheophyta</taxon>
        <taxon>Spermatophyta</taxon>
        <taxon>Magnoliopsida</taxon>
        <taxon>eudicotyledons</taxon>
        <taxon>Gunneridae</taxon>
        <taxon>Pentapetalae</taxon>
        <taxon>rosids</taxon>
        <taxon>fabids</taxon>
        <taxon>Rosales</taxon>
        <taxon>Rosaceae</taxon>
        <taxon>Amygdaloideae</taxon>
        <taxon>Maleae</taxon>
        <taxon>Malus</taxon>
    </lineage>
</organism>
<protein>
    <submittedName>
        <fullName evidence="1">Uncharacterized protein</fullName>
    </submittedName>
</protein>
<accession>A0A540MSR2</accession>
<dbReference type="AlphaFoldDB" id="A0A540MSR2"/>
<proteinExistence type="predicted"/>
<evidence type="ECO:0000313" key="1">
    <source>
        <dbReference type="EMBL" id="TQE01829.1"/>
    </source>
</evidence>
<dbReference type="Proteomes" id="UP000315295">
    <property type="component" value="Unassembled WGS sequence"/>
</dbReference>
<name>A0A540MSR2_MALBA</name>
<evidence type="ECO:0000313" key="2">
    <source>
        <dbReference type="Proteomes" id="UP000315295"/>
    </source>
</evidence>
<gene>
    <name evidence="1" type="ORF">C1H46_012629</name>
</gene>
<comment type="caution">
    <text evidence="1">The sequence shown here is derived from an EMBL/GenBank/DDBJ whole genome shotgun (WGS) entry which is preliminary data.</text>
</comment>
<reference evidence="1 2" key="1">
    <citation type="journal article" date="2019" name="G3 (Bethesda)">
        <title>Sequencing of a Wild Apple (Malus baccata) Genome Unravels the Differences Between Cultivated and Wild Apple Species Regarding Disease Resistance and Cold Tolerance.</title>
        <authorList>
            <person name="Chen X."/>
        </authorList>
    </citation>
    <scope>NUCLEOTIDE SEQUENCE [LARGE SCALE GENOMIC DNA]</scope>
    <source>
        <strain evidence="2">cv. Shandingzi</strain>
        <tissue evidence="1">Leaves</tissue>
    </source>
</reference>
<dbReference type="EMBL" id="VIEB01000188">
    <property type="protein sequence ID" value="TQE01829.1"/>
    <property type="molecule type" value="Genomic_DNA"/>
</dbReference>
<keyword evidence="2" id="KW-1185">Reference proteome</keyword>
<sequence length="122" mass="13459">MPSRRPTPLQLFHQVRCPDIQGVLIAKDDTRLCQPPVDALEAIADLATVSPKGDKELPVEKKIAMQGICRDLSSNRITCITQNKIVVDYNPFHRQASLKVHSLFTPGIGAIIRTMCPMLAPS</sequence>